<name>A0A8S4RIY8_9NEOP</name>
<protein>
    <submittedName>
        <fullName evidence="2">Jg11198 protein</fullName>
    </submittedName>
</protein>
<dbReference type="AlphaFoldDB" id="A0A8S4RIY8"/>
<feature type="region of interest" description="Disordered" evidence="1">
    <location>
        <begin position="1"/>
        <end position="41"/>
    </location>
</feature>
<dbReference type="Proteomes" id="UP000838756">
    <property type="component" value="Unassembled WGS sequence"/>
</dbReference>
<keyword evidence="3" id="KW-1185">Reference proteome</keyword>
<evidence type="ECO:0000313" key="2">
    <source>
        <dbReference type="EMBL" id="CAH2237227.1"/>
    </source>
</evidence>
<proteinExistence type="predicted"/>
<evidence type="ECO:0000313" key="3">
    <source>
        <dbReference type="Proteomes" id="UP000838756"/>
    </source>
</evidence>
<sequence length="72" mass="7617">MALSTSLGADSAAFTGAGSPLQHPRKPTAMGSPNYVPRPLPPQLRDSLSYMGNFSSSTDLFVDLDHVEILLA</sequence>
<dbReference type="OrthoDB" id="7475696at2759"/>
<accession>A0A8S4RIY8</accession>
<dbReference type="EMBL" id="CAKXAJ010025255">
    <property type="protein sequence ID" value="CAH2237227.1"/>
    <property type="molecule type" value="Genomic_DNA"/>
</dbReference>
<evidence type="ECO:0000256" key="1">
    <source>
        <dbReference type="SAM" id="MobiDB-lite"/>
    </source>
</evidence>
<gene>
    <name evidence="2" type="primary">jg11198</name>
    <name evidence="2" type="ORF">PAEG_LOCUS14529</name>
</gene>
<comment type="caution">
    <text evidence="2">The sequence shown here is derived from an EMBL/GenBank/DDBJ whole genome shotgun (WGS) entry which is preliminary data.</text>
</comment>
<reference evidence="2" key="1">
    <citation type="submission" date="2022-03" db="EMBL/GenBank/DDBJ databases">
        <authorList>
            <person name="Lindestad O."/>
        </authorList>
    </citation>
    <scope>NUCLEOTIDE SEQUENCE</scope>
</reference>
<organism evidence="2 3">
    <name type="scientific">Pararge aegeria aegeria</name>
    <dbReference type="NCBI Taxonomy" id="348720"/>
    <lineage>
        <taxon>Eukaryota</taxon>
        <taxon>Metazoa</taxon>
        <taxon>Ecdysozoa</taxon>
        <taxon>Arthropoda</taxon>
        <taxon>Hexapoda</taxon>
        <taxon>Insecta</taxon>
        <taxon>Pterygota</taxon>
        <taxon>Neoptera</taxon>
        <taxon>Endopterygota</taxon>
        <taxon>Lepidoptera</taxon>
        <taxon>Glossata</taxon>
        <taxon>Ditrysia</taxon>
        <taxon>Papilionoidea</taxon>
        <taxon>Nymphalidae</taxon>
        <taxon>Satyrinae</taxon>
        <taxon>Satyrini</taxon>
        <taxon>Parargina</taxon>
        <taxon>Pararge</taxon>
    </lineage>
</organism>